<proteinExistence type="predicted"/>
<keyword evidence="4" id="KW-1185">Reference proteome</keyword>
<dbReference type="InterPro" id="IPR004242">
    <property type="entry name" value="Transposase_21"/>
</dbReference>
<protein>
    <submittedName>
        <fullName evidence="3">Transposon, En/Spm-like protein</fullName>
    </submittedName>
</protein>
<dbReference type="Pfam" id="PF13963">
    <property type="entry name" value="Transpos_assoc"/>
    <property type="match status" value="1"/>
</dbReference>
<evidence type="ECO:0000313" key="4">
    <source>
        <dbReference type="Proteomes" id="UP001151760"/>
    </source>
</evidence>
<organism evidence="3 4">
    <name type="scientific">Tanacetum coccineum</name>
    <dbReference type="NCBI Taxonomy" id="301880"/>
    <lineage>
        <taxon>Eukaryota</taxon>
        <taxon>Viridiplantae</taxon>
        <taxon>Streptophyta</taxon>
        <taxon>Embryophyta</taxon>
        <taxon>Tracheophyta</taxon>
        <taxon>Spermatophyta</taxon>
        <taxon>Magnoliopsida</taxon>
        <taxon>eudicotyledons</taxon>
        <taxon>Gunneridae</taxon>
        <taxon>Pentapetalae</taxon>
        <taxon>asterids</taxon>
        <taxon>campanulids</taxon>
        <taxon>Asterales</taxon>
        <taxon>Asteraceae</taxon>
        <taxon>Asteroideae</taxon>
        <taxon>Anthemideae</taxon>
        <taxon>Anthemidinae</taxon>
        <taxon>Tanacetum</taxon>
    </lineage>
</organism>
<dbReference type="Pfam" id="PF02992">
    <property type="entry name" value="Transposase_21"/>
    <property type="match status" value="1"/>
</dbReference>
<evidence type="ECO:0000313" key="3">
    <source>
        <dbReference type="EMBL" id="GJS73634.1"/>
    </source>
</evidence>
<sequence>MDKSWIKAHITSKPFKEGVKSFIEFARARSIRGIIACPCLKCCNIEHSNVNKCHGNILRYGFLPGYTNWLVHRENSVPSQPSQPTFVHETSFGEDEIRSLVHDALGQIPSDSRVVGDSMFEDNVGESSQSSHRRVEDENVGIRSLVRDALGQIPSDSRVVGDPMFEDNVGESSQSSHRRVEDENVGESSKSSDDSATYKKLLEECDKELYPGCKYSNLSFTLHLYHVKCIGGVSNKTFGMFLELIRDVFPHLTSLPSSVSEAKKLTKDLGLGYKKIDACLNDCMLYWDTRKDQKYCHVCKASRYKSDTADDIDGLAWKGFDSRYSDFALDPCSVRLGLASDGVNPFRTMSTTHSTWPVLIPYNLPPWLCMKQQSFILSSIIPGEKGPGNDIDVYLQLLIHELKLLWKGVDAYDAFSKQKFKLRASLMWTINDFPAYANLSGWSTKGRVACLICVNSTRSSWLKYGRKFCYMGHRRWLEKNHKYQFQNDQFDGTCKEEGPPTPLTRSDILEQLSGASFIYGKSDDSSNKSNKRTRDGVGCSTNAHDEANAESSVFEDIESFVEEETGQGHLL</sequence>
<accession>A0ABQ4Y7H3</accession>
<name>A0ABQ4Y7H3_9ASTR</name>
<dbReference type="EMBL" id="BQNB010010168">
    <property type="protein sequence ID" value="GJS73634.1"/>
    <property type="molecule type" value="Genomic_DNA"/>
</dbReference>
<dbReference type="PANTHER" id="PTHR10775:SF182">
    <property type="entry name" value="TRANSPOSON, EN_SPM-LIKE, TRANSPOSASE-ASSOCIATED DOMAIN PROTEIN-RELATED"/>
    <property type="match status" value="1"/>
</dbReference>
<gene>
    <name evidence="3" type="ORF">Tco_0706475</name>
</gene>
<feature type="domain" description="Transposase-associated" evidence="2">
    <location>
        <begin position="3"/>
        <end position="74"/>
    </location>
</feature>
<comment type="caution">
    <text evidence="3">The sequence shown here is derived from an EMBL/GenBank/DDBJ whole genome shotgun (WGS) entry which is preliminary data.</text>
</comment>
<feature type="region of interest" description="Disordered" evidence="1">
    <location>
        <begin position="154"/>
        <end position="193"/>
    </location>
</feature>
<dbReference type="Proteomes" id="UP001151760">
    <property type="component" value="Unassembled WGS sequence"/>
</dbReference>
<dbReference type="PANTHER" id="PTHR10775">
    <property type="entry name" value="OS08G0208400 PROTEIN"/>
    <property type="match status" value="1"/>
</dbReference>
<evidence type="ECO:0000256" key="1">
    <source>
        <dbReference type="SAM" id="MobiDB-lite"/>
    </source>
</evidence>
<evidence type="ECO:0000259" key="2">
    <source>
        <dbReference type="Pfam" id="PF13963"/>
    </source>
</evidence>
<dbReference type="InterPro" id="IPR029480">
    <property type="entry name" value="Transpos_assoc"/>
</dbReference>
<reference evidence="3" key="1">
    <citation type="journal article" date="2022" name="Int. J. Mol. Sci.">
        <title>Draft Genome of Tanacetum Coccineum: Genomic Comparison of Closely Related Tanacetum-Family Plants.</title>
        <authorList>
            <person name="Yamashiro T."/>
            <person name="Shiraishi A."/>
            <person name="Nakayama K."/>
            <person name="Satake H."/>
        </authorList>
    </citation>
    <scope>NUCLEOTIDE SEQUENCE</scope>
</reference>
<reference evidence="3" key="2">
    <citation type="submission" date="2022-01" db="EMBL/GenBank/DDBJ databases">
        <authorList>
            <person name="Yamashiro T."/>
            <person name="Shiraishi A."/>
            <person name="Satake H."/>
            <person name="Nakayama K."/>
        </authorList>
    </citation>
    <scope>NUCLEOTIDE SEQUENCE</scope>
</reference>
<feature type="region of interest" description="Disordered" evidence="1">
    <location>
        <begin position="519"/>
        <end position="551"/>
    </location>
</feature>